<gene>
    <name evidence="2" type="ORF">T12_11980</name>
</gene>
<dbReference type="AlphaFoldDB" id="A0A0V0WXD7"/>
<reference evidence="2 3" key="1">
    <citation type="submission" date="2015-01" db="EMBL/GenBank/DDBJ databases">
        <title>Evolution of Trichinella species and genotypes.</title>
        <authorList>
            <person name="Korhonen P.K."/>
            <person name="Edoardo P."/>
            <person name="Giuseppe L.R."/>
            <person name="Gasser R.B."/>
        </authorList>
    </citation>
    <scope>NUCLEOTIDE SEQUENCE [LARGE SCALE GENOMIC DNA]</scope>
    <source>
        <strain evidence="2">ISS2496</strain>
    </source>
</reference>
<protein>
    <submittedName>
        <fullName evidence="2">Uncharacterized protein</fullName>
    </submittedName>
</protein>
<sequence length="47" mass="5388">MGTGETEGTSDPILLWNWVFVVETVLGATWMMRLEKRNGKSKLVRFC</sequence>
<keyword evidence="1" id="KW-0472">Membrane</keyword>
<feature type="transmembrane region" description="Helical" evidence="1">
    <location>
        <begin position="13"/>
        <end position="32"/>
    </location>
</feature>
<dbReference type="EMBL" id="JYDQ01005431">
    <property type="protein sequence ID" value="KRX80402.1"/>
    <property type="molecule type" value="Genomic_DNA"/>
</dbReference>
<keyword evidence="1" id="KW-0812">Transmembrane</keyword>
<accession>A0A0V0WXD7</accession>
<organism evidence="2 3">
    <name type="scientific">Trichinella patagoniensis</name>
    <dbReference type="NCBI Taxonomy" id="990121"/>
    <lineage>
        <taxon>Eukaryota</taxon>
        <taxon>Metazoa</taxon>
        <taxon>Ecdysozoa</taxon>
        <taxon>Nematoda</taxon>
        <taxon>Enoplea</taxon>
        <taxon>Dorylaimia</taxon>
        <taxon>Trichinellida</taxon>
        <taxon>Trichinellidae</taxon>
        <taxon>Trichinella</taxon>
    </lineage>
</organism>
<evidence type="ECO:0000313" key="2">
    <source>
        <dbReference type="EMBL" id="KRX80402.1"/>
    </source>
</evidence>
<name>A0A0V0WXD7_9BILA</name>
<keyword evidence="3" id="KW-1185">Reference proteome</keyword>
<comment type="caution">
    <text evidence="2">The sequence shown here is derived from an EMBL/GenBank/DDBJ whole genome shotgun (WGS) entry which is preliminary data.</text>
</comment>
<dbReference type="Proteomes" id="UP000054783">
    <property type="component" value="Unassembled WGS sequence"/>
</dbReference>
<evidence type="ECO:0000256" key="1">
    <source>
        <dbReference type="SAM" id="Phobius"/>
    </source>
</evidence>
<evidence type="ECO:0000313" key="3">
    <source>
        <dbReference type="Proteomes" id="UP000054783"/>
    </source>
</evidence>
<keyword evidence="1" id="KW-1133">Transmembrane helix</keyword>
<proteinExistence type="predicted"/>